<keyword evidence="2" id="KW-0813">Transport</keyword>
<dbReference type="Gene3D" id="1.20.1250.20">
    <property type="entry name" value="MFS general substrate transporter like domains"/>
    <property type="match status" value="1"/>
</dbReference>
<feature type="transmembrane region" description="Helical" evidence="6">
    <location>
        <begin position="46"/>
        <end position="63"/>
    </location>
</feature>
<dbReference type="AlphaFoldDB" id="A0A9P7GQG7"/>
<proteinExistence type="predicted"/>
<feature type="transmembrane region" description="Helical" evidence="6">
    <location>
        <begin position="283"/>
        <end position="304"/>
    </location>
</feature>
<feature type="transmembrane region" description="Helical" evidence="6">
    <location>
        <begin position="177"/>
        <end position="198"/>
    </location>
</feature>
<dbReference type="Proteomes" id="UP000717328">
    <property type="component" value="Unassembled WGS sequence"/>
</dbReference>
<accession>A0A9P7GQG7</accession>
<evidence type="ECO:0000313" key="8">
    <source>
        <dbReference type="EMBL" id="KAG5651625.1"/>
    </source>
</evidence>
<gene>
    <name evidence="8" type="ORF">H0H81_008002</name>
</gene>
<dbReference type="InterPro" id="IPR036259">
    <property type="entry name" value="MFS_trans_sf"/>
</dbReference>
<dbReference type="PROSITE" id="PS50850">
    <property type="entry name" value="MFS"/>
    <property type="match status" value="1"/>
</dbReference>
<comment type="subcellular location">
    <subcellularLocation>
        <location evidence="1">Membrane</location>
        <topology evidence="1">Multi-pass membrane protein</topology>
    </subcellularLocation>
</comment>
<dbReference type="EMBL" id="JABCKI010000218">
    <property type="protein sequence ID" value="KAG5651625.1"/>
    <property type="molecule type" value="Genomic_DNA"/>
</dbReference>
<dbReference type="GO" id="GO:0022857">
    <property type="term" value="F:transmembrane transporter activity"/>
    <property type="evidence" value="ECO:0007669"/>
    <property type="project" value="InterPro"/>
</dbReference>
<dbReference type="Pfam" id="PF07690">
    <property type="entry name" value="MFS_1"/>
    <property type="match status" value="1"/>
</dbReference>
<dbReference type="PANTHER" id="PTHR43791">
    <property type="entry name" value="PERMEASE-RELATED"/>
    <property type="match status" value="1"/>
</dbReference>
<feature type="transmembrane region" description="Helical" evidence="6">
    <location>
        <begin position="109"/>
        <end position="129"/>
    </location>
</feature>
<evidence type="ECO:0000256" key="4">
    <source>
        <dbReference type="ARBA" id="ARBA00022989"/>
    </source>
</evidence>
<keyword evidence="9" id="KW-1185">Reference proteome</keyword>
<reference evidence="8" key="1">
    <citation type="submission" date="2021-02" db="EMBL/GenBank/DDBJ databases">
        <authorList>
            <person name="Nieuwenhuis M."/>
            <person name="Van De Peppel L.J.J."/>
        </authorList>
    </citation>
    <scope>NUCLEOTIDE SEQUENCE</scope>
    <source>
        <strain evidence="8">D49</strain>
    </source>
</reference>
<reference evidence="8" key="2">
    <citation type="submission" date="2021-10" db="EMBL/GenBank/DDBJ databases">
        <title>Phylogenomics reveals ancestral predisposition of the termite-cultivated fungus Termitomyces towards a domesticated lifestyle.</title>
        <authorList>
            <person name="Auxier B."/>
            <person name="Grum-Grzhimaylo A."/>
            <person name="Cardenas M.E."/>
            <person name="Lodge J.D."/>
            <person name="Laessoe T."/>
            <person name="Pedersen O."/>
            <person name="Smith M.E."/>
            <person name="Kuyper T.W."/>
            <person name="Franco-Molano E.A."/>
            <person name="Baroni T.J."/>
            <person name="Aanen D.K."/>
        </authorList>
    </citation>
    <scope>NUCLEOTIDE SEQUENCE</scope>
    <source>
        <strain evidence="8">D49</strain>
    </source>
</reference>
<feature type="transmembrane region" description="Helical" evidence="6">
    <location>
        <begin position="316"/>
        <end position="338"/>
    </location>
</feature>
<evidence type="ECO:0000256" key="2">
    <source>
        <dbReference type="ARBA" id="ARBA00022448"/>
    </source>
</evidence>
<feature type="transmembrane region" description="Helical" evidence="6">
    <location>
        <begin position="141"/>
        <end position="165"/>
    </location>
</feature>
<dbReference type="GO" id="GO:0016020">
    <property type="term" value="C:membrane"/>
    <property type="evidence" value="ECO:0007669"/>
    <property type="project" value="UniProtKB-SubCell"/>
</dbReference>
<dbReference type="SUPFAM" id="SSF103473">
    <property type="entry name" value="MFS general substrate transporter"/>
    <property type="match status" value="1"/>
</dbReference>
<comment type="caution">
    <text evidence="8">The sequence shown here is derived from an EMBL/GenBank/DDBJ whole genome shotgun (WGS) entry which is preliminary data.</text>
</comment>
<dbReference type="InterPro" id="IPR011701">
    <property type="entry name" value="MFS"/>
</dbReference>
<dbReference type="InterPro" id="IPR020846">
    <property type="entry name" value="MFS_dom"/>
</dbReference>
<sequence>MAVSTSPLPSDLLGKFKLSSSSHGDAESTVERAGTSAFEHKTMRKIDLRLLPLLGMLYALALIDRTNLGVARIAGMDRDLKLSIGYRYSIVSALYFIPYIIFQLPSNIFLRQLGVCGWLTFCVLAWGAVQLAMGFVPNWELLGLCRVLLGLFEAGFFPAMVFIITTWYTRHEVQKRLAAFYVVSIFTGGFSAIFAYVLSLLGGKQGIPGWAWIFIIEGAITILFGIIAWFYISDFPDQNTFLSQEETAFILERVERDRGDSIPDELTKKKLSSNNITSHTKRAVSTAMIISFGGIGGIFATTVFRQADFPKYLPGIYATIACQITLLILLGITTLHFWKQNKLIRACGTPSSREGHLGFLYTL</sequence>
<keyword evidence="3 6" id="KW-0812">Transmembrane</keyword>
<evidence type="ECO:0000259" key="7">
    <source>
        <dbReference type="PROSITE" id="PS50850"/>
    </source>
</evidence>
<dbReference type="FunFam" id="1.20.1250.20:FF:000018">
    <property type="entry name" value="MFS transporter permease"/>
    <property type="match status" value="1"/>
</dbReference>
<dbReference type="OrthoDB" id="3639251at2759"/>
<evidence type="ECO:0000313" key="9">
    <source>
        <dbReference type="Proteomes" id="UP000717328"/>
    </source>
</evidence>
<evidence type="ECO:0000256" key="1">
    <source>
        <dbReference type="ARBA" id="ARBA00004141"/>
    </source>
</evidence>
<feature type="transmembrane region" description="Helical" evidence="6">
    <location>
        <begin position="210"/>
        <end position="232"/>
    </location>
</feature>
<evidence type="ECO:0000256" key="5">
    <source>
        <dbReference type="ARBA" id="ARBA00023136"/>
    </source>
</evidence>
<evidence type="ECO:0000256" key="3">
    <source>
        <dbReference type="ARBA" id="ARBA00022692"/>
    </source>
</evidence>
<dbReference type="PANTHER" id="PTHR43791:SF3">
    <property type="entry name" value="MAJOR FACILITATOR SUPERFAMILY (MFS) PROFILE DOMAIN-CONTAINING PROTEIN"/>
    <property type="match status" value="1"/>
</dbReference>
<organism evidence="8 9">
    <name type="scientific">Sphagnurus paluster</name>
    <dbReference type="NCBI Taxonomy" id="117069"/>
    <lineage>
        <taxon>Eukaryota</taxon>
        <taxon>Fungi</taxon>
        <taxon>Dikarya</taxon>
        <taxon>Basidiomycota</taxon>
        <taxon>Agaricomycotina</taxon>
        <taxon>Agaricomycetes</taxon>
        <taxon>Agaricomycetidae</taxon>
        <taxon>Agaricales</taxon>
        <taxon>Tricholomatineae</taxon>
        <taxon>Lyophyllaceae</taxon>
        <taxon>Sphagnurus</taxon>
    </lineage>
</organism>
<protein>
    <recommendedName>
        <fullName evidence="7">Major facilitator superfamily (MFS) profile domain-containing protein</fullName>
    </recommendedName>
</protein>
<feature type="transmembrane region" description="Helical" evidence="6">
    <location>
        <begin position="83"/>
        <end position="102"/>
    </location>
</feature>
<keyword evidence="4 6" id="KW-1133">Transmembrane helix</keyword>
<keyword evidence="5 6" id="KW-0472">Membrane</keyword>
<name>A0A9P7GQG7_9AGAR</name>
<feature type="domain" description="Major facilitator superfamily (MFS) profile" evidence="7">
    <location>
        <begin position="50"/>
        <end position="363"/>
    </location>
</feature>
<evidence type="ECO:0000256" key="6">
    <source>
        <dbReference type="SAM" id="Phobius"/>
    </source>
</evidence>